<evidence type="ECO:0000256" key="1">
    <source>
        <dbReference type="ARBA" id="ARBA00001933"/>
    </source>
</evidence>
<dbReference type="EMBL" id="CP081495">
    <property type="protein sequence ID" value="UYW00567.1"/>
    <property type="molecule type" value="Genomic_DNA"/>
</dbReference>
<dbReference type="Gene3D" id="3.40.50.1100">
    <property type="match status" value="2"/>
</dbReference>
<keyword evidence="6" id="KW-1185">Reference proteome</keyword>
<dbReference type="InterPro" id="IPR036052">
    <property type="entry name" value="TrpB-like_PALP_sf"/>
</dbReference>
<feature type="domain" description="Tryptophan synthase beta chain-like PALP" evidence="4">
    <location>
        <begin position="12"/>
        <end position="274"/>
    </location>
</feature>
<dbReference type="PANTHER" id="PTHR43780">
    <property type="entry name" value="1-AMINOCYCLOPROPANE-1-CARBOXYLATE DEAMINASE-RELATED"/>
    <property type="match status" value="1"/>
</dbReference>
<reference evidence="5" key="1">
    <citation type="submission" date="2021-08" db="EMBL/GenBank/DDBJ databases">
        <title>Flavobacterium sp. strain CC-SYL302.</title>
        <authorList>
            <person name="Lin S.-Y."/>
            <person name="Lee T.-H."/>
            <person name="Young C.-C."/>
        </authorList>
    </citation>
    <scope>NUCLEOTIDE SEQUENCE</scope>
    <source>
        <strain evidence="5">CC-SYL302</strain>
    </source>
</reference>
<dbReference type="Proteomes" id="UP001163328">
    <property type="component" value="Chromosome"/>
</dbReference>
<organism evidence="5 6">
    <name type="scientific">Flavobacterium agricola</name>
    <dbReference type="NCBI Taxonomy" id="2870839"/>
    <lineage>
        <taxon>Bacteria</taxon>
        <taxon>Pseudomonadati</taxon>
        <taxon>Bacteroidota</taxon>
        <taxon>Flavobacteriia</taxon>
        <taxon>Flavobacteriales</taxon>
        <taxon>Flavobacteriaceae</taxon>
        <taxon>Flavobacterium</taxon>
    </lineage>
</organism>
<evidence type="ECO:0000259" key="4">
    <source>
        <dbReference type="Pfam" id="PF00291"/>
    </source>
</evidence>
<sequence length="298" mass="33584">MDQIITYKKVTITIRRDDLLHPFISGNKFRKLKHNIEIVKQNKFKGILTFGGAFSNHIAATAAAGFAYSIPTVGVIRGEEWQFKSDENPTLLFAKQNGMHLHFFSRDKYRNKQDVSVIQELQNLFPDYYFVPEGGSNKLAVLGCEEIINPEQDAKFDYVCCAAGTGATISGIYNQLQPHQKAIAFMALNDYSVLDAVVNWTTNRRNDLYFCFDYNLGAYAKINDALIAFINDFFNKFGIPLDPIYTGKMFFGIIDLIDKQIIAPGSQILAIHTGGLQGIDGINKQRIKKNKTTIQVVF</sequence>
<dbReference type="InterPro" id="IPR001926">
    <property type="entry name" value="TrpB-like_PALP"/>
</dbReference>
<evidence type="ECO:0000313" key="5">
    <source>
        <dbReference type="EMBL" id="UYW00567.1"/>
    </source>
</evidence>
<evidence type="ECO:0000313" key="6">
    <source>
        <dbReference type="Proteomes" id="UP001163328"/>
    </source>
</evidence>
<dbReference type="PANTHER" id="PTHR43780:SF2">
    <property type="entry name" value="1-AMINOCYCLOPROPANE-1-CARBOXYLATE DEAMINASE-RELATED"/>
    <property type="match status" value="1"/>
</dbReference>
<evidence type="ECO:0000256" key="3">
    <source>
        <dbReference type="ARBA" id="ARBA00022898"/>
    </source>
</evidence>
<accession>A0ABY6LYE9</accession>
<gene>
    <name evidence="5" type="ORF">K5I29_08415</name>
</gene>
<evidence type="ECO:0000256" key="2">
    <source>
        <dbReference type="ARBA" id="ARBA00008639"/>
    </source>
</evidence>
<comment type="cofactor">
    <cofactor evidence="1">
        <name>pyridoxal 5'-phosphate</name>
        <dbReference type="ChEBI" id="CHEBI:597326"/>
    </cofactor>
</comment>
<proteinExistence type="inferred from homology"/>
<comment type="similarity">
    <text evidence="2">Belongs to the ACC deaminase/D-cysteine desulfhydrase family.</text>
</comment>
<name>A0ABY6LYE9_9FLAO</name>
<dbReference type="SUPFAM" id="SSF53686">
    <property type="entry name" value="Tryptophan synthase beta subunit-like PLP-dependent enzymes"/>
    <property type="match status" value="1"/>
</dbReference>
<dbReference type="RefSeq" id="WP_264432437.1">
    <property type="nucleotide sequence ID" value="NZ_CP081495.1"/>
</dbReference>
<keyword evidence="3" id="KW-0663">Pyridoxal phosphate</keyword>
<dbReference type="PIRSF" id="PIRSF006278">
    <property type="entry name" value="ACCD_DCysDesulf"/>
    <property type="match status" value="1"/>
</dbReference>
<dbReference type="Pfam" id="PF00291">
    <property type="entry name" value="PALP"/>
    <property type="match status" value="1"/>
</dbReference>
<dbReference type="InterPro" id="IPR027278">
    <property type="entry name" value="ACCD_DCysDesulf"/>
</dbReference>
<protein>
    <submittedName>
        <fullName evidence="5">Pyridoxal-phosphate dependent enzyme</fullName>
    </submittedName>
</protein>